<dbReference type="PANTHER" id="PTHR12526">
    <property type="entry name" value="GLYCOSYLTRANSFERASE"/>
    <property type="match status" value="1"/>
</dbReference>
<evidence type="ECO:0000313" key="2">
    <source>
        <dbReference type="Proteomes" id="UP000295106"/>
    </source>
</evidence>
<dbReference type="Proteomes" id="UP000295106">
    <property type="component" value="Unassembled WGS sequence"/>
</dbReference>
<gene>
    <name evidence="1" type="ORF">EV684_11048</name>
</gene>
<dbReference type="EMBL" id="SLXD01000010">
    <property type="protein sequence ID" value="TCP01118.1"/>
    <property type="molecule type" value="Genomic_DNA"/>
</dbReference>
<accession>A0A4V2SGI9</accession>
<evidence type="ECO:0000313" key="1">
    <source>
        <dbReference type="EMBL" id="TCP01118.1"/>
    </source>
</evidence>
<dbReference type="GeneID" id="99686539"/>
<reference evidence="1 2" key="1">
    <citation type="submission" date="2019-03" db="EMBL/GenBank/DDBJ databases">
        <title>Genomic Encyclopedia of Type Strains, Phase IV (KMG-IV): sequencing the most valuable type-strain genomes for metagenomic binning, comparative biology and taxonomic classification.</title>
        <authorList>
            <person name="Goeker M."/>
        </authorList>
    </citation>
    <scope>NUCLEOTIDE SEQUENCE [LARGE SCALE GENOMIC DNA]</scope>
    <source>
        <strain evidence="1 2">DSM 1709</strain>
    </source>
</reference>
<dbReference type="Gene3D" id="3.40.50.2000">
    <property type="entry name" value="Glycogen Phosphorylase B"/>
    <property type="match status" value="1"/>
</dbReference>
<dbReference type="Pfam" id="PF13692">
    <property type="entry name" value="Glyco_trans_1_4"/>
    <property type="match status" value="1"/>
</dbReference>
<protein>
    <submittedName>
        <fullName evidence="1">Glycosyltransferase involved in cell wall biosynthesis</fullName>
    </submittedName>
</protein>
<dbReference type="CDD" id="cd03801">
    <property type="entry name" value="GT4_PimA-like"/>
    <property type="match status" value="1"/>
</dbReference>
<dbReference type="AlphaFoldDB" id="A0A4V2SGI9"/>
<comment type="caution">
    <text evidence="1">The sequence shown here is derived from an EMBL/GenBank/DDBJ whole genome shotgun (WGS) entry which is preliminary data.</text>
</comment>
<dbReference type="SUPFAM" id="SSF53756">
    <property type="entry name" value="UDP-Glycosyltransferase/glycogen phosphorylase"/>
    <property type="match status" value="1"/>
</dbReference>
<dbReference type="PANTHER" id="PTHR12526:SF600">
    <property type="entry name" value="GLYCOSYL TRANSFERASE GROUP 1"/>
    <property type="match status" value="1"/>
</dbReference>
<name>A0A4V2SGI9_RUBGE</name>
<dbReference type="RefSeq" id="WP_132648245.1">
    <property type="nucleotide sequence ID" value="NZ_CP181386.1"/>
</dbReference>
<sequence>MSRPSVCVVTWFYDHQPGFLDFRYRIECLARRFDTTLVLRSARFVPEFQDLPLTLRIVEESGSGTRSLLRYQWRVARLLRRDVPDRVLLLGAQLALAAWGLDPARTALYWNEHPTHTFHGGRWGALSRLANAVLVRAAFAGARRAGTVMPIGEAHREDLLRRRVDPARCRLVHMGVHERFAAAAARAPARVPGRPLALIYTGTVAEDRGRDVMLEGLALARRAGIDCTLTLVGAGPAEQAFCLARGRELGIAGALTVLGRVPGDAIPGLLAAADAGVCLWRDRVWWRFNPPTKLFEYLVAGLPVLASRIRTHTDYVEDGVHGLIFDYAPEGFADAIARLAADASALARLSAAAAHAGARFRWQAIEPQFLEALDAA</sequence>
<dbReference type="OrthoDB" id="9815351at2"/>
<organism evidence="1 2">
    <name type="scientific">Rubrivivax gelatinosus</name>
    <name type="common">Rhodocyclus gelatinosus</name>
    <name type="synonym">Rhodopseudomonas gelatinosa</name>
    <dbReference type="NCBI Taxonomy" id="28068"/>
    <lineage>
        <taxon>Bacteria</taxon>
        <taxon>Pseudomonadati</taxon>
        <taxon>Pseudomonadota</taxon>
        <taxon>Betaproteobacteria</taxon>
        <taxon>Burkholderiales</taxon>
        <taxon>Sphaerotilaceae</taxon>
        <taxon>Rubrivivax</taxon>
    </lineage>
</organism>
<dbReference type="GO" id="GO:0016757">
    <property type="term" value="F:glycosyltransferase activity"/>
    <property type="evidence" value="ECO:0007669"/>
    <property type="project" value="TreeGrafter"/>
</dbReference>
<keyword evidence="1" id="KW-0808">Transferase</keyword>
<proteinExistence type="predicted"/>